<dbReference type="Proteomes" id="UP000236161">
    <property type="component" value="Unassembled WGS sequence"/>
</dbReference>
<evidence type="ECO:0000256" key="13">
    <source>
        <dbReference type="ARBA" id="ARBA00023180"/>
    </source>
</evidence>
<evidence type="ECO:0000256" key="6">
    <source>
        <dbReference type="ARBA" id="ARBA00022729"/>
    </source>
</evidence>
<reference evidence="18 19" key="1">
    <citation type="journal article" date="2017" name="Nature">
        <title>The Apostasia genome and the evolution of orchids.</title>
        <authorList>
            <person name="Zhang G.Q."/>
            <person name="Liu K.W."/>
            <person name="Li Z."/>
            <person name="Lohaus R."/>
            <person name="Hsiao Y.Y."/>
            <person name="Niu S.C."/>
            <person name="Wang J.Y."/>
            <person name="Lin Y.C."/>
            <person name="Xu Q."/>
            <person name="Chen L.J."/>
            <person name="Yoshida K."/>
            <person name="Fujiwara S."/>
            <person name="Wang Z.W."/>
            <person name="Zhang Y.Q."/>
            <person name="Mitsuda N."/>
            <person name="Wang M."/>
            <person name="Liu G.H."/>
            <person name="Pecoraro L."/>
            <person name="Huang H.X."/>
            <person name="Xiao X.J."/>
            <person name="Lin M."/>
            <person name="Wu X.Y."/>
            <person name="Wu W.L."/>
            <person name="Chen Y.Y."/>
            <person name="Chang S.B."/>
            <person name="Sakamoto S."/>
            <person name="Ohme-Takagi M."/>
            <person name="Yagi M."/>
            <person name="Zeng S.J."/>
            <person name="Shen C.Y."/>
            <person name="Yeh C.M."/>
            <person name="Luo Y.B."/>
            <person name="Tsai W.C."/>
            <person name="Van de Peer Y."/>
            <person name="Liu Z.J."/>
        </authorList>
    </citation>
    <scope>NUCLEOTIDE SEQUENCE [LARGE SCALE GENOMIC DNA]</scope>
    <source>
        <strain evidence="19">cv. Shenzhen</strain>
        <tissue evidence="18">Stem</tissue>
    </source>
</reference>
<dbReference type="FunFam" id="1.10.510.10:FF:000192">
    <property type="entry name" value="LRR receptor-like serine/threonine-protein kinase RPK2"/>
    <property type="match status" value="1"/>
</dbReference>
<keyword evidence="11 15" id="KW-0472">Membrane</keyword>
<dbReference type="InterPro" id="IPR013210">
    <property type="entry name" value="LRR_N_plant-typ"/>
</dbReference>
<dbReference type="Gene3D" id="3.30.200.20">
    <property type="entry name" value="Phosphorylase Kinase, domain 1"/>
    <property type="match status" value="1"/>
</dbReference>
<evidence type="ECO:0000256" key="11">
    <source>
        <dbReference type="ARBA" id="ARBA00023136"/>
    </source>
</evidence>
<feature type="region of interest" description="Disordered" evidence="14">
    <location>
        <begin position="788"/>
        <end position="807"/>
    </location>
</feature>
<evidence type="ECO:0000259" key="17">
    <source>
        <dbReference type="PROSITE" id="PS50011"/>
    </source>
</evidence>
<keyword evidence="7" id="KW-0677">Repeat</keyword>
<dbReference type="Pfam" id="PF07714">
    <property type="entry name" value="PK_Tyr_Ser-Thr"/>
    <property type="match status" value="1"/>
</dbReference>
<evidence type="ECO:0000256" key="1">
    <source>
        <dbReference type="ARBA" id="ARBA00004251"/>
    </source>
</evidence>
<keyword evidence="18" id="KW-0418">Kinase</keyword>
<dbReference type="InterPro" id="IPR050647">
    <property type="entry name" value="Plant_LRR-RLKs"/>
</dbReference>
<keyword evidence="13" id="KW-0325">Glycoprotein</keyword>
<dbReference type="Gene3D" id="3.80.10.10">
    <property type="entry name" value="Ribonuclease Inhibitor"/>
    <property type="match status" value="5"/>
</dbReference>
<feature type="chain" id="PRO_5014113759" evidence="16">
    <location>
        <begin position="22"/>
        <end position="1130"/>
    </location>
</feature>
<dbReference type="InterPro" id="IPR001245">
    <property type="entry name" value="Ser-Thr/Tyr_kinase_cat_dom"/>
</dbReference>
<feature type="domain" description="Protein kinase" evidence="17">
    <location>
        <begin position="828"/>
        <end position="1115"/>
    </location>
</feature>
<feature type="transmembrane region" description="Helical" evidence="15">
    <location>
        <begin position="751"/>
        <end position="777"/>
    </location>
</feature>
<keyword evidence="4" id="KW-0433">Leucine-rich repeat</keyword>
<evidence type="ECO:0000256" key="5">
    <source>
        <dbReference type="ARBA" id="ARBA00022692"/>
    </source>
</evidence>
<evidence type="ECO:0000256" key="2">
    <source>
        <dbReference type="ARBA" id="ARBA00022475"/>
    </source>
</evidence>
<evidence type="ECO:0000256" key="15">
    <source>
        <dbReference type="SAM" id="Phobius"/>
    </source>
</evidence>
<organism evidence="18 19">
    <name type="scientific">Apostasia shenzhenica</name>
    <dbReference type="NCBI Taxonomy" id="1088818"/>
    <lineage>
        <taxon>Eukaryota</taxon>
        <taxon>Viridiplantae</taxon>
        <taxon>Streptophyta</taxon>
        <taxon>Embryophyta</taxon>
        <taxon>Tracheophyta</taxon>
        <taxon>Spermatophyta</taxon>
        <taxon>Magnoliopsida</taxon>
        <taxon>Liliopsida</taxon>
        <taxon>Asparagales</taxon>
        <taxon>Orchidaceae</taxon>
        <taxon>Apostasioideae</taxon>
        <taxon>Apostasia</taxon>
    </lineage>
</organism>
<dbReference type="EMBL" id="KZ451939">
    <property type="protein sequence ID" value="PKA60445.1"/>
    <property type="molecule type" value="Genomic_DNA"/>
</dbReference>
<evidence type="ECO:0000256" key="16">
    <source>
        <dbReference type="SAM" id="SignalP"/>
    </source>
</evidence>
<dbReference type="FunFam" id="3.80.10.10:FF:000722">
    <property type="entry name" value="Leucine-rich repeat receptor-like protein kinase"/>
    <property type="match status" value="1"/>
</dbReference>
<dbReference type="Gene3D" id="1.10.510.10">
    <property type="entry name" value="Transferase(Phosphotransferase) domain 1"/>
    <property type="match status" value="1"/>
</dbReference>
<feature type="compositionally biased region" description="Gly residues" evidence="14">
    <location>
        <begin position="797"/>
        <end position="807"/>
    </location>
</feature>
<dbReference type="Pfam" id="PF00560">
    <property type="entry name" value="LRR_1"/>
    <property type="match status" value="7"/>
</dbReference>
<feature type="signal peptide" evidence="16">
    <location>
        <begin position="1"/>
        <end position="21"/>
    </location>
</feature>
<keyword evidence="6 16" id="KW-0732">Signal</keyword>
<evidence type="ECO:0000256" key="8">
    <source>
        <dbReference type="ARBA" id="ARBA00022741"/>
    </source>
</evidence>
<name>A0A2I0AY32_9ASPA</name>
<dbReference type="InterPro" id="IPR032675">
    <property type="entry name" value="LRR_dom_sf"/>
</dbReference>
<dbReference type="SUPFAM" id="SSF52058">
    <property type="entry name" value="L domain-like"/>
    <property type="match status" value="1"/>
</dbReference>
<dbReference type="Pfam" id="PF08263">
    <property type="entry name" value="LRRNT_2"/>
    <property type="match status" value="1"/>
</dbReference>
<evidence type="ECO:0000256" key="3">
    <source>
        <dbReference type="ARBA" id="ARBA00022553"/>
    </source>
</evidence>
<dbReference type="GO" id="GO:0005886">
    <property type="term" value="C:plasma membrane"/>
    <property type="evidence" value="ECO:0007669"/>
    <property type="project" value="UniProtKB-SubCell"/>
</dbReference>
<protein>
    <submittedName>
        <fullName evidence="18">Putative LRR receptor-like serine/threonine-protein kinase</fullName>
        <ecNumber evidence="18">2.7.11.1</ecNumber>
    </submittedName>
</protein>
<dbReference type="SUPFAM" id="SSF52047">
    <property type="entry name" value="RNI-like"/>
    <property type="match status" value="1"/>
</dbReference>
<accession>A0A2I0AY32</accession>
<evidence type="ECO:0000256" key="7">
    <source>
        <dbReference type="ARBA" id="ARBA00022737"/>
    </source>
</evidence>
<keyword evidence="3" id="KW-0597">Phosphoprotein</keyword>
<dbReference type="OrthoDB" id="676979at2759"/>
<evidence type="ECO:0000256" key="10">
    <source>
        <dbReference type="ARBA" id="ARBA00022989"/>
    </source>
</evidence>
<dbReference type="InterPro" id="IPR011009">
    <property type="entry name" value="Kinase-like_dom_sf"/>
</dbReference>
<dbReference type="Pfam" id="PF13855">
    <property type="entry name" value="LRR_8"/>
    <property type="match status" value="1"/>
</dbReference>
<dbReference type="PROSITE" id="PS50011">
    <property type="entry name" value="PROTEIN_KINASE_DOM"/>
    <property type="match status" value="1"/>
</dbReference>
<keyword evidence="2" id="KW-1003">Cell membrane</keyword>
<dbReference type="GO" id="GO:0004674">
    <property type="term" value="F:protein serine/threonine kinase activity"/>
    <property type="evidence" value="ECO:0007669"/>
    <property type="project" value="UniProtKB-EC"/>
</dbReference>
<dbReference type="PRINTS" id="PR00019">
    <property type="entry name" value="LEURICHRPT"/>
</dbReference>
<evidence type="ECO:0000256" key="9">
    <source>
        <dbReference type="ARBA" id="ARBA00022840"/>
    </source>
</evidence>
<dbReference type="PANTHER" id="PTHR48056:SF28">
    <property type="entry name" value="PROTEIN KINASE DOMAIN-CONTAINING PROTEIN"/>
    <property type="match status" value="1"/>
</dbReference>
<dbReference type="GO" id="GO:0033612">
    <property type="term" value="F:receptor serine/threonine kinase binding"/>
    <property type="evidence" value="ECO:0007669"/>
    <property type="project" value="TreeGrafter"/>
</dbReference>
<dbReference type="InterPro" id="IPR055414">
    <property type="entry name" value="LRR_R13L4/SHOC2-like"/>
</dbReference>
<evidence type="ECO:0000256" key="12">
    <source>
        <dbReference type="ARBA" id="ARBA00023170"/>
    </source>
</evidence>
<dbReference type="GO" id="GO:0005524">
    <property type="term" value="F:ATP binding"/>
    <property type="evidence" value="ECO:0007669"/>
    <property type="project" value="UniProtKB-KW"/>
</dbReference>
<comment type="subcellular location">
    <subcellularLocation>
        <location evidence="1">Cell membrane</location>
        <topology evidence="1">Single-pass type I membrane protein</topology>
    </subcellularLocation>
</comment>
<keyword evidence="5 15" id="KW-0812">Transmembrane</keyword>
<dbReference type="SUPFAM" id="SSF56112">
    <property type="entry name" value="Protein kinase-like (PK-like)"/>
    <property type="match status" value="1"/>
</dbReference>
<dbReference type="Pfam" id="PF23598">
    <property type="entry name" value="LRR_14"/>
    <property type="match status" value="1"/>
</dbReference>
<keyword evidence="12 18" id="KW-0675">Receptor</keyword>
<evidence type="ECO:0000256" key="14">
    <source>
        <dbReference type="SAM" id="MobiDB-lite"/>
    </source>
</evidence>
<sequence length="1130" mass="121168">MPPLPAYSFPFLLLFPLLISSTPPPPPSPPLPPTENSTLETAAEISALNHFRRTLQDPLGALSGWDPSGPGAPCSWRGVICYPSVRRVMELRLPRLRLAGKISDRLCSLFLLRRLSLRSNLLTGPIPSSFSRLPRLRFLFLQHNFLSGPLPSNLSALQVFSAAGNFLSGYLPSSLPPDLRFLDLSSNSFSGPIPSNFTYARRLQFLDLSFNRLTGTLPGSLGLLQLLLYLQLDGNLLEGTIPSAIANCSSLLFMSLQGNGLRGILPEAVAGIPTLQILSLSGNHLSGSIPSSILCNSSALRILQLGDNYFSNVASPAESRAQTAGSASFSVLEVLDLKENGINGQFPRLVFNISTLVVLDLSGNSFSGSLSPEIGRLSALRELRVGRDSLTGTVPPEIVLCASLRVIDLELNRFSGAVPAVLGELISLTNLYLGGNLFSGQIPANLGNLSELESLSVYGNRLSGQFPDELTRLESLTILDVSDNTLFGEIPATIGNLRRLESLNLSHNSFCGGIPAGIGSLSSLKMLDLSAQKNLSGELPPELFGLPILKLISLAANSFSGDVPEGFSSLWSLEELYLSSNFFSGAIPVTYGYLPSLQVLSLAGNHISGEIPPQLSNCSNLTALSLRSNQLSGAIPGDLSKLSNLVEIDLGRNHISGNIPPEISRCSSLTILQLDENQLSGEIPSSLARIPSLIHLNLSSNDLQGEIPASLGSRFNDPSAFEDNPNLCGQPLEKVCSGERKRRRRKKTERLALLIGLPAVAAVSLALMSFCCVFTLLRWRKRVLDRRNGVKKRSPGRGSGGENGGGPKLVMFNSKITYAETVDATRNFEEENVLNRGRHGLLFKACFNDGSVLSVLRLPATSLGGEFAVDAAAFRKEAESLGKVKHRNLMVLRGYYPGPPADGRLLVYDYMPNGTLTTLLQEACRHGGHVLNWPMRHLIALGVARGLAQLHASGIIHGDVNPQNVLFDADFEPHITEFGLERLAAAEVSTSAAAVGTVGYAAPEAATAGRGTTEGDVYSFGIVVLELLTGKGPGMFAGEEEEDMVKWVKRQLQHGAVTELLEPGLVELDPQSSDWEEFLLGVKVGLLCTAPDPASRPAMADVVFMLEGCRVGPDIPSSGHLTTCGFRPSF</sequence>
<evidence type="ECO:0000313" key="19">
    <source>
        <dbReference type="Proteomes" id="UP000236161"/>
    </source>
</evidence>
<keyword evidence="18" id="KW-0808">Transferase</keyword>
<dbReference type="PROSITE" id="PS51450">
    <property type="entry name" value="LRR"/>
    <property type="match status" value="1"/>
</dbReference>
<keyword evidence="19" id="KW-1185">Reference proteome</keyword>
<dbReference type="STRING" id="1088818.A0A2I0AY32"/>
<dbReference type="PANTHER" id="PTHR48056">
    <property type="entry name" value="LRR RECEPTOR-LIKE SERINE/THREONINE-PROTEIN KINASE-RELATED"/>
    <property type="match status" value="1"/>
</dbReference>
<dbReference type="InterPro" id="IPR000719">
    <property type="entry name" value="Prot_kinase_dom"/>
</dbReference>
<dbReference type="AlphaFoldDB" id="A0A2I0AY32"/>
<dbReference type="SMART" id="SM00369">
    <property type="entry name" value="LRR_TYP"/>
    <property type="match status" value="11"/>
</dbReference>
<dbReference type="FunFam" id="3.80.10.10:FF:001678">
    <property type="entry name" value="Calmodulin-binding receptor kinase CaMRLK"/>
    <property type="match status" value="1"/>
</dbReference>
<keyword evidence="10 15" id="KW-1133">Transmembrane helix</keyword>
<evidence type="ECO:0000313" key="18">
    <source>
        <dbReference type="EMBL" id="PKA60445.1"/>
    </source>
</evidence>
<keyword evidence="9" id="KW-0067">ATP-binding</keyword>
<dbReference type="FunFam" id="3.80.10.10:FF:000041">
    <property type="entry name" value="LRR receptor-like serine/threonine-protein kinase ERECTA"/>
    <property type="match status" value="2"/>
</dbReference>
<proteinExistence type="predicted"/>
<dbReference type="InterPro" id="IPR001611">
    <property type="entry name" value="Leu-rich_rpt"/>
</dbReference>
<dbReference type="InterPro" id="IPR003591">
    <property type="entry name" value="Leu-rich_rpt_typical-subtyp"/>
</dbReference>
<evidence type="ECO:0000256" key="4">
    <source>
        <dbReference type="ARBA" id="ARBA00022614"/>
    </source>
</evidence>
<dbReference type="EC" id="2.7.11.1" evidence="18"/>
<dbReference type="FunFam" id="3.80.10.10:FF:000738">
    <property type="entry name" value="Predicted protein"/>
    <property type="match status" value="1"/>
</dbReference>
<keyword evidence="8" id="KW-0547">Nucleotide-binding</keyword>
<gene>
    <name evidence="18" type="ORF">AXF42_Ash008505</name>
</gene>